<protein>
    <recommendedName>
        <fullName evidence="2">Response regulatory domain-containing protein</fullName>
    </recommendedName>
</protein>
<accession>A0A1X7D2Z7</accession>
<dbReference type="OrthoDB" id="8366847at2"/>
<proteinExistence type="predicted"/>
<organism evidence="3 4">
    <name type="scientific">Xaviernesmea oryzae</name>
    <dbReference type="NCBI Taxonomy" id="464029"/>
    <lineage>
        <taxon>Bacteria</taxon>
        <taxon>Pseudomonadati</taxon>
        <taxon>Pseudomonadota</taxon>
        <taxon>Alphaproteobacteria</taxon>
        <taxon>Hyphomicrobiales</taxon>
        <taxon>Rhizobiaceae</taxon>
        <taxon>Rhizobium/Agrobacterium group</taxon>
        <taxon>Xaviernesmea</taxon>
    </lineage>
</organism>
<dbReference type="RefSeq" id="WP_085420333.1">
    <property type="nucleotide sequence ID" value="NZ_FXAF01000002.1"/>
</dbReference>
<evidence type="ECO:0000259" key="2">
    <source>
        <dbReference type="PROSITE" id="PS50110"/>
    </source>
</evidence>
<dbReference type="InterPro" id="IPR001789">
    <property type="entry name" value="Sig_transdc_resp-reg_receiver"/>
</dbReference>
<sequence length="118" mass="13287">MRILIVDPEYLIAMDAERILDAAFDCEIEIAMSHDYQASLERRNFDVVLIDPDLIRRSEDAQKLRDSAAAIVFTTSLTEKVSGILDRGRIAFAPKPFKDEKLVEAIRNAAGDPRHSVD</sequence>
<dbReference type="STRING" id="464029.SAMN02982989_4941"/>
<feature type="domain" description="Response regulatory" evidence="2">
    <location>
        <begin position="2"/>
        <end position="110"/>
    </location>
</feature>
<dbReference type="GO" id="GO:0000160">
    <property type="term" value="P:phosphorelay signal transduction system"/>
    <property type="evidence" value="ECO:0007669"/>
    <property type="project" value="InterPro"/>
</dbReference>
<keyword evidence="1" id="KW-0597">Phosphoprotein</keyword>
<evidence type="ECO:0000313" key="4">
    <source>
        <dbReference type="Proteomes" id="UP000192903"/>
    </source>
</evidence>
<evidence type="ECO:0000313" key="3">
    <source>
        <dbReference type="EMBL" id="SMF07621.1"/>
    </source>
</evidence>
<dbReference type="Proteomes" id="UP000192903">
    <property type="component" value="Unassembled WGS sequence"/>
</dbReference>
<dbReference type="SUPFAM" id="SSF52172">
    <property type="entry name" value="CheY-like"/>
    <property type="match status" value="1"/>
</dbReference>
<dbReference type="InterPro" id="IPR011006">
    <property type="entry name" value="CheY-like_superfamily"/>
</dbReference>
<dbReference type="Gene3D" id="3.40.50.2300">
    <property type="match status" value="1"/>
</dbReference>
<name>A0A1X7D2Z7_9HYPH</name>
<dbReference type="PROSITE" id="PS50110">
    <property type="entry name" value="RESPONSE_REGULATORY"/>
    <property type="match status" value="1"/>
</dbReference>
<evidence type="ECO:0000256" key="1">
    <source>
        <dbReference type="PROSITE-ProRule" id="PRU00169"/>
    </source>
</evidence>
<dbReference type="AlphaFoldDB" id="A0A1X7D2Z7"/>
<reference evidence="4" key="1">
    <citation type="submission" date="2017-04" db="EMBL/GenBank/DDBJ databases">
        <authorList>
            <person name="Varghese N."/>
            <person name="Submissions S."/>
        </authorList>
    </citation>
    <scope>NUCLEOTIDE SEQUENCE [LARGE SCALE GENOMIC DNA]</scope>
    <source>
        <strain evidence="4">B4P</strain>
    </source>
</reference>
<feature type="modified residue" description="4-aspartylphosphate" evidence="1">
    <location>
        <position position="51"/>
    </location>
</feature>
<dbReference type="EMBL" id="FXAF01000002">
    <property type="protein sequence ID" value="SMF07621.1"/>
    <property type="molecule type" value="Genomic_DNA"/>
</dbReference>
<gene>
    <name evidence="3" type="ORF">SAMN02982989_4941</name>
</gene>
<keyword evidence="4" id="KW-1185">Reference proteome</keyword>